<organism evidence="5 6">
    <name type="scientific">Acropora cervicornis</name>
    <name type="common">Staghorn coral</name>
    <dbReference type="NCBI Taxonomy" id="6130"/>
    <lineage>
        <taxon>Eukaryota</taxon>
        <taxon>Metazoa</taxon>
        <taxon>Cnidaria</taxon>
        <taxon>Anthozoa</taxon>
        <taxon>Hexacorallia</taxon>
        <taxon>Scleractinia</taxon>
        <taxon>Astrocoeniina</taxon>
        <taxon>Acroporidae</taxon>
        <taxon>Acropora</taxon>
    </lineage>
</organism>
<feature type="compositionally biased region" description="Basic and acidic residues" evidence="3">
    <location>
        <begin position="276"/>
        <end position="285"/>
    </location>
</feature>
<keyword evidence="1 2" id="KW-0833">Ubl conjugation pathway</keyword>
<reference evidence="5" key="2">
    <citation type="journal article" date="2023" name="Science">
        <title>Genomic signatures of disease resistance in endangered staghorn corals.</title>
        <authorList>
            <person name="Vollmer S.V."/>
            <person name="Selwyn J.D."/>
            <person name="Despard B.A."/>
            <person name="Roesel C.L."/>
        </authorList>
    </citation>
    <scope>NUCLEOTIDE SEQUENCE</scope>
    <source>
        <strain evidence="5">K2</strain>
    </source>
</reference>
<gene>
    <name evidence="5" type="ORF">P5673_011800</name>
</gene>
<evidence type="ECO:0000256" key="1">
    <source>
        <dbReference type="ARBA" id="ARBA00022786"/>
    </source>
</evidence>
<evidence type="ECO:0000259" key="4">
    <source>
        <dbReference type="PROSITE" id="PS50237"/>
    </source>
</evidence>
<evidence type="ECO:0000256" key="3">
    <source>
        <dbReference type="SAM" id="MobiDB-lite"/>
    </source>
</evidence>
<dbReference type="Gene3D" id="3.90.1750.10">
    <property type="entry name" value="Hect, E3 ligase catalytic domains"/>
    <property type="match status" value="1"/>
</dbReference>
<evidence type="ECO:0000313" key="6">
    <source>
        <dbReference type="Proteomes" id="UP001249851"/>
    </source>
</evidence>
<dbReference type="GO" id="GO:0004842">
    <property type="term" value="F:ubiquitin-protein transferase activity"/>
    <property type="evidence" value="ECO:0007669"/>
    <property type="project" value="InterPro"/>
</dbReference>
<feature type="compositionally biased region" description="Basic and acidic residues" evidence="3">
    <location>
        <begin position="95"/>
        <end position="120"/>
    </location>
</feature>
<protein>
    <submittedName>
        <fullName evidence="5">G2/M phase-specific E3 ubiquitin-protein ligase</fullName>
    </submittedName>
</protein>
<comment type="caution">
    <text evidence="2">Lacks conserved residue(s) required for the propagation of feature annotation.</text>
</comment>
<evidence type="ECO:0000313" key="5">
    <source>
        <dbReference type="EMBL" id="KAK2564375.1"/>
    </source>
</evidence>
<feature type="region of interest" description="Disordered" evidence="3">
    <location>
        <begin position="271"/>
        <end position="298"/>
    </location>
</feature>
<accession>A0AAD9QNE9</accession>
<comment type="caution">
    <text evidence="5">The sequence shown here is derived from an EMBL/GenBank/DDBJ whole genome shotgun (WGS) entry which is preliminary data.</text>
</comment>
<feature type="region of interest" description="Disordered" evidence="3">
    <location>
        <begin position="88"/>
        <end position="120"/>
    </location>
</feature>
<name>A0AAD9QNE9_ACRCE</name>
<dbReference type="InterPro" id="IPR035983">
    <property type="entry name" value="Hect_E3_ubiquitin_ligase"/>
</dbReference>
<feature type="domain" description="HECT" evidence="4">
    <location>
        <begin position="338"/>
        <end position="381"/>
    </location>
</feature>
<dbReference type="EMBL" id="JARQWQ010000022">
    <property type="protein sequence ID" value="KAK2564375.1"/>
    <property type="molecule type" value="Genomic_DNA"/>
</dbReference>
<reference evidence="5" key="1">
    <citation type="journal article" date="2023" name="G3 (Bethesda)">
        <title>Whole genome assembly and annotation of the endangered Caribbean coral Acropora cervicornis.</title>
        <authorList>
            <person name="Selwyn J.D."/>
            <person name="Vollmer S.V."/>
        </authorList>
    </citation>
    <scope>NUCLEOTIDE SEQUENCE</scope>
    <source>
        <strain evidence="5">K2</strain>
    </source>
</reference>
<sequence>MEFAIGNFHHENMDVTLDMNGREVTFNIGNYMEAFKLKDVRLYLLSKKVTSGSEESDDDLPPMLTVCDSPTSEMACAAGGTTGFIHNESQGLRGTSEERCSLKREQDRENELSVEEDRQKRLSLERANTEAEQKKRVQEARAARLSAEPDADFVTLQWDLMAAVYNWVGSFTPDIVRFALCDPLGTPLPPSRKVEDRFTIVMANAPHKPSLSESDEDIQFLGFGDAHDDINRRLPDCQTKKMGTERDTDVPTSAVLLDNQYASILEVMPGTSGEKCFSDSEEKSSSGETQDDDYVLPNTSSVTKPAKEILNELAGKINADALAKFYIARNFIWEGTKRAVSRKAFSPANKISVKFTDDAGTSEGAIDWGGPMREFFTLILQYIHDSLLLCGPGNIKFLSYNVKCLEDNDYFIAGLMLAMSLVHGGPTPHFLSPIMFHALISDQPVTVSLQDVYDHELRSSLKSLQESETVEKA</sequence>
<keyword evidence="6" id="KW-1185">Reference proteome</keyword>
<evidence type="ECO:0000256" key="2">
    <source>
        <dbReference type="PROSITE-ProRule" id="PRU00104"/>
    </source>
</evidence>
<dbReference type="AlphaFoldDB" id="A0AAD9QNE9"/>
<dbReference type="SUPFAM" id="SSF56204">
    <property type="entry name" value="Hect, E3 ligase catalytic domain"/>
    <property type="match status" value="1"/>
</dbReference>
<proteinExistence type="predicted"/>
<dbReference type="InterPro" id="IPR000569">
    <property type="entry name" value="HECT_dom"/>
</dbReference>
<dbReference type="Proteomes" id="UP001249851">
    <property type="component" value="Unassembled WGS sequence"/>
</dbReference>
<dbReference type="PROSITE" id="PS50237">
    <property type="entry name" value="HECT"/>
    <property type="match status" value="1"/>
</dbReference>